<dbReference type="AlphaFoldDB" id="A0A2M7G7P3"/>
<gene>
    <name evidence="3" type="ORF">COW36_06110</name>
</gene>
<sequence>MKHQLWKTSLCTAVILALFAPGIPAFSADEDLDLDDLNLELPEEGSSQAPASKPQAPKSSPQPAKPASMPLKRTESAAPSKAEVLAQVLQVNVRLTEQNITEVEVSGIVKNISPLAVRGVQLEIELLDPEQKPVRRFSIEPYAQMVAGSSEHFSAAYTLREYPHPYLSARVSAKHDSTSYLQIADWIMANNQTLLLLWNVPVKQEVLDNERSRVDLALQYLRYVRPGQPYYAEAQRKWNLIELNYGKRLVASHSLHEALLTLANINPTSEYAQEAQALFNQTRVRTIFERAMEKAVNGNLRGAYRQMQYIPADSNYAREAQAKQEEWKQELDENKIKLGPVNPPAHLSSDQRSVWLRRQHGPEGVTTSKRDDGSTTTTWWYLDYSHFSFDEKGKLLSSTVY</sequence>
<evidence type="ECO:0000256" key="1">
    <source>
        <dbReference type="SAM" id="MobiDB-lite"/>
    </source>
</evidence>
<comment type="caution">
    <text evidence="3">The sequence shown here is derived from an EMBL/GenBank/DDBJ whole genome shotgun (WGS) entry which is preliminary data.</text>
</comment>
<evidence type="ECO:0000313" key="4">
    <source>
        <dbReference type="Proteomes" id="UP000231019"/>
    </source>
</evidence>
<dbReference type="Proteomes" id="UP000231019">
    <property type="component" value="Unassembled WGS sequence"/>
</dbReference>
<name>A0A2M7G7P3_9BACT</name>
<evidence type="ECO:0000256" key="2">
    <source>
        <dbReference type="SAM" id="SignalP"/>
    </source>
</evidence>
<organism evidence="3 4">
    <name type="scientific">bacterium (Candidatus Blackallbacteria) CG17_big_fil_post_rev_8_21_14_2_50_48_46</name>
    <dbReference type="NCBI Taxonomy" id="2014261"/>
    <lineage>
        <taxon>Bacteria</taxon>
        <taxon>Candidatus Blackallbacteria</taxon>
    </lineage>
</organism>
<accession>A0A2M7G7P3</accession>
<keyword evidence="2" id="KW-0732">Signal</keyword>
<reference evidence="3 4" key="1">
    <citation type="submission" date="2017-09" db="EMBL/GenBank/DDBJ databases">
        <title>Depth-based differentiation of microbial function through sediment-hosted aquifers and enrichment of novel symbionts in the deep terrestrial subsurface.</title>
        <authorList>
            <person name="Probst A.J."/>
            <person name="Ladd B."/>
            <person name="Jarett J.K."/>
            <person name="Geller-Mcgrath D.E."/>
            <person name="Sieber C.M."/>
            <person name="Emerson J.B."/>
            <person name="Anantharaman K."/>
            <person name="Thomas B.C."/>
            <person name="Malmstrom R."/>
            <person name="Stieglmeier M."/>
            <person name="Klingl A."/>
            <person name="Woyke T."/>
            <person name="Ryan C.M."/>
            <person name="Banfield J.F."/>
        </authorList>
    </citation>
    <scope>NUCLEOTIDE SEQUENCE [LARGE SCALE GENOMIC DNA]</scope>
    <source>
        <strain evidence="3">CG17_big_fil_post_rev_8_21_14_2_50_48_46</strain>
    </source>
</reference>
<proteinExistence type="predicted"/>
<feature type="signal peptide" evidence="2">
    <location>
        <begin position="1"/>
        <end position="27"/>
    </location>
</feature>
<dbReference type="EMBL" id="PFFQ01000014">
    <property type="protein sequence ID" value="PIW18101.1"/>
    <property type="molecule type" value="Genomic_DNA"/>
</dbReference>
<protein>
    <submittedName>
        <fullName evidence="3">Uncharacterized protein</fullName>
    </submittedName>
</protein>
<feature type="region of interest" description="Disordered" evidence="1">
    <location>
        <begin position="42"/>
        <end position="76"/>
    </location>
</feature>
<feature type="chain" id="PRO_5014650028" evidence="2">
    <location>
        <begin position="28"/>
        <end position="401"/>
    </location>
</feature>
<feature type="compositionally biased region" description="Low complexity" evidence="1">
    <location>
        <begin position="44"/>
        <end position="68"/>
    </location>
</feature>
<evidence type="ECO:0000313" key="3">
    <source>
        <dbReference type="EMBL" id="PIW18101.1"/>
    </source>
</evidence>